<dbReference type="AlphaFoldDB" id="A0A495WLK5"/>
<dbReference type="PANTHER" id="PTHR38339:SF1">
    <property type="entry name" value="TRANSGLUTAMINASE-LIKE DOMAIN-CONTAINING PROTEIN"/>
    <property type="match status" value="1"/>
</dbReference>
<evidence type="ECO:0000256" key="2">
    <source>
        <dbReference type="SAM" id="SignalP"/>
    </source>
</evidence>
<evidence type="ECO:0000259" key="3">
    <source>
        <dbReference type="SMART" id="SM00460"/>
    </source>
</evidence>
<accession>A0A495WLK5</accession>
<feature type="compositionally biased region" description="Polar residues" evidence="1">
    <location>
        <begin position="45"/>
        <end position="58"/>
    </location>
</feature>
<reference evidence="4 5" key="1">
    <citation type="submission" date="2018-10" db="EMBL/GenBank/DDBJ databases">
        <title>Genomic Encyclopedia of Type Strains, Phase IV (KMG-IV): sequencing the most valuable type-strain genomes for metagenomic binning, comparative biology and taxonomic classification.</title>
        <authorList>
            <person name="Goeker M."/>
        </authorList>
    </citation>
    <scope>NUCLEOTIDE SEQUENCE [LARGE SCALE GENOMIC DNA]</scope>
    <source>
        <strain evidence="4 5">DSM 23841</strain>
    </source>
</reference>
<evidence type="ECO:0000313" key="4">
    <source>
        <dbReference type="EMBL" id="RKT61954.1"/>
    </source>
</evidence>
<feature type="domain" description="Transglutaminase-like" evidence="3">
    <location>
        <begin position="257"/>
        <end position="331"/>
    </location>
</feature>
<organism evidence="4 5">
    <name type="scientific">Azonexus fungiphilus</name>
    <dbReference type="NCBI Taxonomy" id="146940"/>
    <lineage>
        <taxon>Bacteria</taxon>
        <taxon>Pseudomonadati</taxon>
        <taxon>Pseudomonadota</taxon>
        <taxon>Betaproteobacteria</taxon>
        <taxon>Rhodocyclales</taxon>
        <taxon>Azonexaceae</taxon>
        <taxon>Azonexus</taxon>
    </lineage>
</organism>
<dbReference type="Pfam" id="PF01841">
    <property type="entry name" value="Transglut_core"/>
    <property type="match status" value="1"/>
</dbReference>
<dbReference type="Proteomes" id="UP000270626">
    <property type="component" value="Unassembled WGS sequence"/>
</dbReference>
<feature type="signal peptide" evidence="2">
    <location>
        <begin position="1"/>
        <end position="22"/>
    </location>
</feature>
<name>A0A495WLK5_9RHOO</name>
<dbReference type="SMART" id="SM00460">
    <property type="entry name" value="TGc"/>
    <property type="match status" value="1"/>
</dbReference>
<keyword evidence="2" id="KW-0732">Signal</keyword>
<dbReference type="OrthoDB" id="9804872at2"/>
<feature type="region of interest" description="Disordered" evidence="1">
    <location>
        <begin position="20"/>
        <end position="86"/>
    </location>
</feature>
<protein>
    <submittedName>
        <fullName evidence="4">Transglutaminase superfamily protein</fullName>
    </submittedName>
</protein>
<dbReference type="PANTHER" id="PTHR38339">
    <property type="entry name" value="TRANSGLUTAMINASE DOMAIN PROTEIN"/>
    <property type="match status" value="1"/>
</dbReference>
<evidence type="ECO:0000256" key="1">
    <source>
        <dbReference type="SAM" id="MobiDB-lite"/>
    </source>
</evidence>
<sequence>MKRRDFLAASALLSLFAGEAAAAPQKKASTTKKKTTAAKPKRSTNTRSSRNAVQQSSRPPVHSAATPLIDHPPEGTSASRLPPVRAPELPSEWRTYEIVTTLTLKAAGQSLRFWLPLPASQDSLYQRNLGYSWQGNPDNASIVRRPDGQLEALHCEWRDAANASLRLVTHVSTADRHFDITRRSVAPDRDDILRHNLQASTLIPNDGLAKQLGERIVGRIKDPVAQVKAIYDWICDNTIYDPSLPGCGNGNVHKQLISGQYGGRSADINGLFVAICRSIGIPARCVYGLRIAPSRLFRSLGLRSNDATQAQHVRAEFYLPGYGWIPADPSDVRRAASYELLQEQDSRLASLKRVLFGVWEMNWVACHVGNDLDLPGQSGRRPFFVIPEIEINGKIQEERHPAQMPYAISARQIEL</sequence>
<keyword evidence="5" id="KW-1185">Reference proteome</keyword>
<dbReference type="Gene3D" id="3.10.620.30">
    <property type="match status" value="1"/>
</dbReference>
<dbReference type="SUPFAM" id="SSF54001">
    <property type="entry name" value="Cysteine proteinases"/>
    <property type="match status" value="1"/>
</dbReference>
<dbReference type="InterPro" id="IPR038765">
    <property type="entry name" value="Papain-like_cys_pep_sf"/>
</dbReference>
<gene>
    <name evidence="4" type="ORF">DFR40_0518</name>
</gene>
<evidence type="ECO:0000313" key="5">
    <source>
        <dbReference type="Proteomes" id="UP000270626"/>
    </source>
</evidence>
<proteinExistence type="predicted"/>
<feature type="chain" id="PRO_5019855857" evidence="2">
    <location>
        <begin position="23"/>
        <end position="415"/>
    </location>
</feature>
<comment type="caution">
    <text evidence="4">The sequence shown here is derived from an EMBL/GenBank/DDBJ whole genome shotgun (WGS) entry which is preliminary data.</text>
</comment>
<feature type="compositionally biased region" description="Basic residues" evidence="1">
    <location>
        <begin position="29"/>
        <end position="44"/>
    </location>
</feature>
<dbReference type="EMBL" id="RBXP01000005">
    <property type="protein sequence ID" value="RKT61954.1"/>
    <property type="molecule type" value="Genomic_DNA"/>
</dbReference>
<dbReference type="RefSeq" id="WP_121456927.1">
    <property type="nucleotide sequence ID" value="NZ_RBXP01000005.1"/>
</dbReference>
<dbReference type="InterPro" id="IPR002931">
    <property type="entry name" value="Transglutaminase-like"/>
</dbReference>